<dbReference type="Proteomes" id="UP000499080">
    <property type="component" value="Unassembled WGS sequence"/>
</dbReference>
<organism evidence="2 3">
    <name type="scientific">Araneus ventricosus</name>
    <name type="common">Orbweaver spider</name>
    <name type="synonym">Epeira ventricosa</name>
    <dbReference type="NCBI Taxonomy" id="182803"/>
    <lineage>
        <taxon>Eukaryota</taxon>
        <taxon>Metazoa</taxon>
        <taxon>Ecdysozoa</taxon>
        <taxon>Arthropoda</taxon>
        <taxon>Chelicerata</taxon>
        <taxon>Arachnida</taxon>
        <taxon>Araneae</taxon>
        <taxon>Araneomorphae</taxon>
        <taxon>Entelegynae</taxon>
        <taxon>Araneoidea</taxon>
        <taxon>Araneidae</taxon>
        <taxon>Araneus</taxon>
    </lineage>
</organism>
<name>A0A4Y2I7I3_ARAVE</name>
<proteinExistence type="predicted"/>
<feature type="compositionally biased region" description="Acidic residues" evidence="1">
    <location>
        <begin position="122"/>
        <end position="146"/>
    </location>
</feature>
<dbReference type="EMBL" id="BGPR01002447">
    <property type="protein sequence ID" value="GBM73585.1"/>
    <property type="molecule type" value="Genomic_DNA"/>
</dbReference>
<keyword evidence="3" id="KW-1185">Reference proteome</keyword>
<accession>A0A4Y2I7I3</accession>
<comment type="caution">
    <text evidence="2">The sequence shown here is derived from an EMBL/GenBank/DDBJ whole genome shotgun (WGS) entry which is preliminary data.</text>
</comment>
<protein>
    <submittedName>
        <fullName evidence="2">Uncharacterized protein</fullName>
    </submittedName>
</protein>
<evidence type="ECO:0000256" key="1">
    <source>
        <dbReference type="SAM" id="MobiDB-lite"/>
    </source>
</evidence>
<feature type="region of interest" description="Disordered" evidence="1">
    <location>
        <begin position="118"/>
        <end position="146"/>
    </location>
</feature>
<reference evidence="2 3" key="1">
    <citation type="journal article" date="2019" name="Sci. Rep.">
        <title>Orb-weaving spider Araneus ventricosus genome elucidates the spidroin gene catalogue.</title>
        <authorList>
            <person name="Kono N."/>
            <person name="Nakamura H."/>
            <person name="Ohtoshi R."/>
            <person name="Moran D.A.P."/>
            <person name="Shinohara A."/>
            <person name="Yoshida Y."/>
            <person name="Fujiwara M."/>
            <person name="Mori M."/>
            <person name="Tomita M."/>
            <person name="Arakawa K."/>
        </authorList>
    </citation>
    <scope>NUCLEOTIDE SEQUENCE [LARGE SCALE GENOMIC DNA]</scope>
</reference>
<gene>
    <name evidence="2" type="ORF">AVEN_140219_1</name>
</gene>
<dbReference type="AlphaFoldDB" id="A0A4Y2I7I3"/>
<evidence type="ECO:0000313" key="2">
    <source>
        <dbReference type="EMBL" id="GBM73585.1"/>
    </source>
</evidence>
<evidence type="ECO:0000313" key="3">
    <source>
        <dbReference type="Proteomes" id="UP000499080"/>
    </source>
</evidence>
<sequence length="174" mass="20263">MESSSTFKRISSTKRDIEKIPAPLRSHILSPRNWVFPSADDYRRAYDGHWEIRCCIRDHVFCQTLAEVVRILPVWFTLADQFLNNHFGLIAILTILKRREIIPPEQFLDVLDELNKERPAEEESDGSDLDAEETEYSDNETYSENDWEDNLVQEDGDTNSNTNVCIIHTFSLVK</sequence>